<keyword evidence="1" id="KW-1133">Transmembrane helix</keyword>
<keyword evidence="2" id="KW-1185">Reference proteome</keyword>
<evidence type="ECO:0000313" key="3">
    <source>
        <dbReference type="RefSeq" id="XP_010509324.1"/>
    </source>
</evidence>
<protein>
    <submittedName>
        <fullName evidence="3">Uncharacterized protein LOC104785755</fullName>
    </submittedName>
</protein>
<gene>
    <name evidence="3" type="primary">LOC104785755</name>
</gene>
<dbReference type="PANTHER" id="PTHR34658:SF6">
    <property type="entry name" value="FORKHEAD BOX PROTEIN G1"/>
    <property type="match status" value="1"/>
</dbReference>
<name>A0ABM0Z219_CAMSA</name>
<dbReference type="Proteomes" id="UP000694864">
    <property type="component" value="Chromosome 5"/>
</dbReference>
<feature type="transmembrane region" description="Helical" evidence="1">
    <location>
        <begin position="20"/>
        <end position="50"/>
    </location>
</feature>
<dbReference type="GeneID" id="104785755"/>
<keyword evidence="1" id="KW-0812">Transmembrane</keyword>
<sequence>MIRNLFSSLTHRFTWRIPIFVQGVTLTLFLLITVAVIFFAPEFAFTSAIYPSSSSSVRRKFSSRRCGSDAAVLVPLDLPTEIICLPANLFRRSKMDLVVSMIFAAMVVALSAVFVRIMGLWEAEETNIHY</sequence>
<dbReference type="RefSeq" id="XP_010509324.1">
    <property type="nucleotide sequence ID" value="XM_010511022.2"/>
</dbReference>
<dbReference type="PANTHER" id="PTHR34658">
    <property type="entry name" value="OS01G0151800 PROTEIN"/>
    <property type="match status" value="1"/>
</dbReference>
<evidence type="ECO:0000313" key="2">
    <source>
        <dbReference type="Proteomes" id="UP000694864"/>
    </source>
</evidence>
<feature type="transmembrane region" description="Helical" evidence="1">
    <location>
        <begin position="97"/>
        <end position="121"/>
    </location>
</feature>
<keyword evidence="1" id="KW-0472">Membrane</keyword>
<reference evidence="2" key="1">
    <citation type="journal article" date="2014" name="Nat. Commun.">
        <title>The emerging biofuel crop Camelina sativa retains a highly undifferentiated hexaploid genome structure.</title>
        <authorList>
            <person name="Kagale S."/>
            <person name="Koh C."/>
            <person name="Nixon J."/>
            <person name="Bollina V."/>
            <person name="Clarke W.E."/>
            <person name="Tuteja R."/>
            <person name="Spillane C."/>
            <person name="Robinson S.J."/>
            <person name="Links M.G."/>
            <person name="Clarke C."/>
            <person name="Higgins E.E."/>
            <person name="Huebert T."/>
            <person name="Sharpe A.G."/>
            <person name="Parkin I.A."/>
        </authorList>
    </citation>
    <scope>NUCLEOTIDE SEQUENCE [LARGE SCALE GENOMIC DNA]</scope>
    <source>
        <strain evidence="2">cv. DH55</strain>
    </source>
</reference>
<proteinExistence type="predicted"/>
<evidence type="ECO:0000256" key="1">
    <source>
        <dbReference type="SAM" id="Phobius"/>
    </source>
</evidence>
<reference evidence="3" key="2">
    <citation type="submission" date="2025-08" db="UniProtKB">
        <authorList>
            <consortium name="RefSeq"/>
        </authorList>
    </citation>
    <scope>IDENTIFICATION</scope>
    <source>
        <tissue evidence="3">Leaf</tissue>
    </source>
</reference>
<organism evidence="2 3">
    <name type="scientific">Camelina sativa</name>
    <name type="common">False flax</name>
    <name type="synonym">Myagrum sativum</name>
    <dbReference type="NCBI Taxonomy" id="90675"/>
    <lineage>
        <taxon>Eukaryota</taxon>
        <taxon>Viridiplantae</taxon>
        <taxon>Streptophyta</taxon>
        <taxon>Embryophyta</taxon>
        <taxon>Tracheophyta</taxon>
        <taxon>Spermatophyta</taxon>
        <taxon>Magnoliopsida</taxon>
        <taxon>eudicotyledons</taxon>
        <taxon>Gunneridae</taxon>
        <taxon>Pentapetalae</taxon>
        <taxon>rosids</taxon>
        <taxon>malvids</taxon>
        <taxon>Brassicales</taxon>
        <taxon>Brassicaceae</taxon>
        <taxon>Camelineae</taxon>
        <taxon>Camelina</taxon>
    </lineage>
</organism>
<accession>A0ABM0Z219</accession>